<dbReference type="RefSeq" id="WP_012301733.1">
    <property type="nucleotide sequence ID" value="NC_010424.1"/>
</dbReference>
<keyword evidence="11 18" id="KW-0812">Transmembrane</keyword>
<keyword evidence="17" id="KW-1208">Phospholipid metabolism</keyword>
<evidence type="ECO:0000256" key="5">
    <source>
        <dbReference type="ARBA" id="ARBA00010185"/>
    </source>
</evidence>
<dbReference type="PANTHER" id="PTHR46382">
    <property type="entry name" value="PHOSPHATIDATE CYTIDYLYLTRANSFERASE"/>
    <property type="match status" value="1"/>
</dbReference>
<gene>
    <name evidence="20" type="ordered locus">Daud_0611</name>
</gene>
<dbReference type="STRING" id="477974.Daud_0611"/>
<dbReference type="Pfam" id="PF01148">
    <property type="entry name" value="CTP_transf_1"/>
    <property type="match status" value="1"/>
</dbReference>
<dbReference type="EMBL" id="CP000860">
    <property type="protein sequence ID" value="ACA59145.1"/>
    <property type="molecule type" value="Genomic_DNA"/>
</dbReference>
<organism evidence="20 21">
    <name type="scientific">Desulforudis audaxviator (strain MP104C)</name>
    <dbReference type="NCBI Taxonomy" id="477974"/>
    <lineage>
        <taxon>Bacteria</taxon>
        <taxon>Bacillati</taxon>
        <taxon>Bacillota</taxon>
        <taxon>Clostridia</taxon>
        <taxon>Thermoanaerobacterales</taxon>
        <taxon>Candidatus Desulforudaceae</taxon>
        <taxon>Candidatus Desulforudis</taxon>
    </lineage>
</organism>
<evidence type="ECO:0000256" key="4">
    <source>
        <dbReference type="ARBA" id="ARBA00005189"/>
    </source>
</evidence>
<evidence type="ECO:0000256" key="7">
    <source>
        <dbReference type="ARBA" id="ARBA00019373"/>
    </source>
</evidence>
<dbReference type="GO" id="GO:0005886">
    <property type="term" value="C:plasma membrane"/>
    <property type="evidence" value="ECO:0007669"/>
    <property type="project" value="UniProtKB-SubCell"/>
</dbReference>
<evidence type="ECO:0000256" key="18">
    <source>
        <dbReference type="RuleBase" id="RU003938"/>
    </source>
</evidence>
<dbReference type="GO" id="GO:0016024">
    <property type="term" value="P:CDP-diacylglycerol biosynthetic process"/>
    <property type="evidence" value="ECO:0007669"/>
    <property type="project" value="UniProtKB-UniPathway"/>
</dbReference>
<evidence type="ECO:0000256" key="2">
    <source>
        <dbReference type="ARBA" id="ARBA00004651"/>
    </source>
</evidence>
<keyword evidence="21" id="KW-1185">Reference proteome</keyword>
<evidence type="ECO:0000256" key="19">
    <source>
        <dbReference type="SAM" id="Phobius"/>
    </source>
</evidence>
<comment type="subcellular location">
    <subcellularLocation>
        <location evidence="2">Cell membrane</location>
        <topology evidence="2">Multi-pass membrane protein</topology>
    </subcellularLocation>
</comment>
<protein>
    <recommendedName>
        <fullName evidence="7 18">Phosphatidate cytidylyltransferase</fullName>
        <ecNumber evidence="6 18">2.7.7.41</ecNumber>
    </recommendedName>
</protein>
<dbReference type="KEGG" id="dau:Daud_0611"/>
<name>B1I2K5_DESAP</name>
<dbReference type="PROSITE" id="PS01315">
    <property type="entry name" value="CDS"/>
    <property type="match status" value="1"/>
</dbReference>
<evidence type="ECO:0000256" key="1">
    <source>
        <dbReference type="ARBA" id="ARBA00001698"/>
    </source>
</evidence>
<evidence type="ECO:0000256" key="9">
    <source>
        <dbReference type="ARBA" id="ARBA00022516"/>
    </source>
</evidence>
<evidence type="ECO:0000256" key="15">
    <source>
        <dbReference type="ARBA" id="ARBA00023136"/>
    </source>
</evidence>
<evidence type="ECO:0000256" key="3">
    <source>
        <dbReference type="ARBA" id="ARBA00005119"/>
    </source>
</evidence>
<comment type="pathway">
    <text evidence="4">Lipid metabolism.</text>
</comment>
<dbReference type="PANTHER" id="PTHR46382:SF1">
    <property type="entry name" value="PHOSPHATIDATE CYTIDYLYLTRANSFERASE"/>
    <property type="match status" value="1"/>
</dbReference>
<evidence type="ECO:0000256" key="12">
    <source>
        <dbReference type="ARBA" id="ARBA00022695"/>
    </source>
</evidence>
<evidence type="ECO:0000256" key="17">
    <source>
        <dbReference type="ARBA" id="ARBA00023264"/>
    </source>
</evidence>
<evidence type="ECO:0000256" key="11">
    <source>
        <dbReference type="ARBA" id="ARBA00022692"/>
    </source>
</evidence>
<feature type="transmembrane region" description="Helical" evidence="19">
    <location>
        <begin position="76"/>
        <end position="94"/>
    </location>
</feature>
<dbReference type="AlphaFoldDB" id="B1I2K5"/>
<comment type="catalytic activity">
    <reaction evidence="1 18">
        <text>a 1,2-diacyl-sn-glycero-3-phosphate + CTP + H(+) = a CDP-1,2-diacyl-sn-glycerol + diphosphate</text>
        <dbReference type="Rhea" id="RHEA:16229"/>
        <dbReference type="ChEBI" id="CHEBI:15378"/>
        <dbReference type="ChEBI" id="CHEBI:33019"/>
        <dbReference type="ChEBI" id="CHEBI:37563"/>
        <dbReference type="ChEBI" id="CHEBI:58332"/>
        <dbReference type="ChEBI" id="CHEBI:58608"/>
        <dbReference type="EC" id="2.7.7.41"/>
    </reaction>
</comment>
<keyword evidence="9" id="KW-0444">Lipid biosynthesis</keyword>
<feature type="transmembrane region" description="Helical" evidence="19">
    <location>
        <begin position="49"/>
        <end position="70"/>
    </location>
</feature>
<evidence type="ECO:0000256" key="8">
    <source>
        <dbReference type="ARBA" id="ARBA00022475"/>
    </source>
</evidence>
<evidence type="ECO:0000256" key="6">
    <source>
        <dbReference type="ARBA" id="ARBA00012487"/>
    </source>
</evidence>
<keyword evidence="10 18" id="KW-0808">Transferase</keyword>
<dbReference type="InterPro" id="IPR000374">
    <property type="entry name" value="PC_trans"/>
</dbReference>
<feature type="transmembrane region" description="Helical" evidence="19">
    <location>
        <begin position="126"/>
        <end position="147"/>
    </location>
</feature>
<accession>B1I2K5</accession>
<evidence type="ECO:0000313" key="20">
    <source>
        <dbReference type="EMBL" id="ACA59145.1"/>
    </source>
</evidence>
<dbReference type="UniPathway" id="UPA00557">
    <property type="reaction ID" value="UER00614"/>
</dbReference>
<dbReference type="Proteomes" id="UP000008544">
    <property type="component" value="Chromosome"/>
</dbReference>
<dbReference type="GO" id="GO:0004605">
    <property type="term" value="F:phosphatidate cytidylyltransferase activity"/>
    <property type="evidence" value="ECO:0007669"/>
    <property type="project" value="UniProtKB-EC"/>
</dbReference>
<dbReference type="eggNOG" id="COG4589">
    <property type="taxonomic scope" value="Bacteria"/>
</dbReference>
<evidence type="ECO:0000313" key="21">
    <source>
        <dbReference type="Proteomes" id="UP000008544"/>
    </source>
</evidence>
<comment type="pathway">
    <text evidence="3 18">Phospholipid metabolism; CDP-diacylglycerol biosynthesis; CDP-diacylglycerol from sn-glycerol 3-phosphate: step 3/3.</text>
</comment>
<evidence type="ECO:0000256" key="13">
    <source>
        <dbReference type="ARBA" id="ARBA00022989"/>
    </source>
</evidence>
<keyword evidence="16" id="KW-0594">Phospholipid biosynthesis</keyword>
<feature type="transmembrane region" description="Helical" evidence="19">
    <location>
        <begin position="168"/>
        <end position="187"/>
    </location>
</feature>
<feature type="transmembrane region" description="Helical" evidence="19">
    <location>
        <begin position="101"/>
        <end position="120"/>
    </location>
</feature>
<reference evidence="21" key="1">
    <citation type="submission" date="2007-10" db="EMBL/GenBank/DDBJ databases">
        <title>Complete sequence of chromosome of Desulforudis audaxviator MP104C.</title>
        <authorList>
            <person name="Copeland A."/>
            <person name="Lucas S."/>
            <person name="Lapidus A."/>
            <person name="Barry K."/>
            <person name="Glavina del Rio T."/>
            <person name="Dalin E."/>
            <person name="Tice H."/>
            <person name="Bruce D."/>
            <person name="Pitluck S."/>
            <person name="Lowry S.R."/>
            <person name="Larimer F."/>
            <person name="Land M.L."/>
            <person name="Hauser L."/>
            <person name="Kyrpides N."/>
            <person name="Ivanova N.N."/>
            <person name="Richardson P."/>
        </authorList>
    </citation>
    <scope>NUCLEOTIDE SEQUENCE [LARGE SCALE GENOMIC DNA]</scope>
    <source>
        <strain evidence="21">MP104C</strain>
    </source>
</reference>
<evidence type="ECO:0000256" key="10">
    <source>
        <dbReference type="ARBA" id="ARBA00022679"/>
    </source>
</evidence>
<feature type="transmembrane region" description="Helical" evidence="19">
    <location>
        <begin position="12"/>
        <end position="37"/>
    </location>
</feature>
<keyword evidence="12 18" id="KW-0548">Nucleotidyltransferase</keyword>
<comment type="similarity">
    <text evidence="5 18">Belongs to the CDS family.</text>
</comment>
<evidence type="ECO:0000256" key="14">
    <source>
        <dbReference type="ARBA" id="ARBA00023098"/>
    </source>
</evidence>
<keyword evidence="14" id="KW-0443">Lipid metabolism</keyword>
<keyword evidence="13 19" id="KW-1133">Transmembrane helix</keyword>
<dbReference type="HOGENOM" id="CLU_037294_3_3_9"/>
<keyword evidence="8" id="KW-1003">Cell membrane</keyword>
<sequence length="259" mass="27416">MAARVLTALFGAPLLLLAAWLGGFYLAAAVALLVLLAQHEFVRLIGDLSPHRGLVFAGGLVLVTAAYLNPGRFPDAALFALLLLYLGAFVFFFPRIAPGSLAGTLLGAVYPGLLAYLYLLRALPDGWLWLLLVLVVTWAFDMFGYFTGMVLGRIRMTPNLSPKKTVEGLAGGILAAVAAAAAGGFFIAGKLDWPFIVLGLLIGAAAQTGDLATSALKRFAGVKDAGRLLPGHGGVLDRFDSMLVSAPLGYYLIQWLILR</sequence>
<proteinExistence type="inferred from homology"/>
<keyword evidence="15 19" id="KW-0472">Membrane</keyword>
<dbReference type="EC" id="2.7.7.41" evidence="6 18"/>
<evidence type="ECO:0000256" key="16">
    <source>
        <dbReference type="ARBA" id="ARBA00023209"/>
    </source>
</evidence>
<reference evidence="20 21" key="2">
    <citation type="journal article" date="2008" name="Science">
        <title>Environmental genomics reveals a single-species ecosystem deep within Earth.</title>
        <authorList>
            <person name="Chivian D."/>
            <person name="Brodie E.L."/>
            <person name="Alm E.J."/>
            <person name="Culley D.E."/>
            <person name="Dehal P.S."/>
            <person name="Desantis T.Z."/>
            <person name="Gihring T.M."/>
            <person name="Lapidus A."/>
            <person name="Lin L.H."/>
            <person name="Lowry S.R."/>
            <person name="Moser D.P."/>
            <person name="Richardson P.M."/>
            <person name="Southam G."/>
            <person name="Wanger G."/>
            <person name="Pratt L.M."/>
            <person name="Andersen G.L."/>
            <person name="Hazen T.C."/>
            <person name="Brockman F.J."/>
            <person name="Arkin A.P."/>
            <person name="Onstott T.C."/>
        </authorList>
    </citation>
    <scope>NUCLEOTIDE SEQUENCE [LARGE SCALE GENOMIC DNA]</scope>
    <source>
        <strain evidence="20 21">MP104C</strain>
    </source>
</reference>